<proteinExistence type="predicted"/>
<dbReference type="InterPro" id="IPR000836">
    <property type="entry name" value="PRTase_dom"/>
</dbReference>
<dbReference type="PANTHER" id="PTHR11907">
    <property type="entry name" value="AMIDOPHOSPHORIBOSYLTRANSFERASE"/>
    <property type="match status" value="1"/>
</dbReference>
<evidence type="ECO:0000313" key="3">
    <source>
        <dbReference type="EMBL" id="GAI98390.1"/>
    </source>
</evidence>
<evidence type="ECO:0000256" key="1">
    <source>
        <dbReference type="ARBA" id="ARBA00022679"/>
    </source>
</evidence>
<reference evidence="3" key="1">
    <citation type="journal article" date="2014" name="Front. Microbiol.">
        <title>High frequency of phylogenetically diverse reductive dehalogenase-homologous genes in deep subseafloor sedimentary metagenomes.</title>
        <authorList>
            <person name="Kawai M."/>
            <person name="Futagami T."/>
            <person name="Toyoda A."/>
            <person name="Takaki Y."/>
            <person name="Nishi S."/>
            <person name="Hori S."/>
            <person name="Arai W."/>
            <person name="Tsubouchi T."/>
            <person name="Morono Y."/>
            <person name="Uchiyama I."/>
            <person name="Ito T."/>
            <person name="Fujiyama A."/>
            <person name="Inagaki F."/>
            <person name="Takami H."/>
        </authorList>
    </citation>
    <scope>NUCLEOTIDE SEQUENCE</scope>
    <source>
        <strain evidence="3">Expedition CK06-06</strain>
    </source>
</reference>
<sequence>YVSGIPDSGIGHAIGYAKKRGIPYMRPYVKYTPTWPRSFMPSNQEVRDLVAKMKLIPIRELIEKKKLVFCDDSIVRGTQLKDNVKIFHDFGVKEIHMRIACPPLCFPCKFLNFSASRSALELAARKAIYEIEGTDDKNLEEYVQSGSGKNKEMIECIRKRLKLTTLKYQQLNDLVNAVGLPKEKLCTHCFDGSGYF</sequence>
<evidence type="ECO:0000256" key="2">
    <source>
        <dbReference type="ARBA" id="ARBA00022962"/>
    </source>
</evidence>
<dbReference type="AlphaFoldDB" id="X1UET6"/>
<gene>
    <name evidence="3" type="ORF">S12H4_27562</name>
</gene>
<organism evidence="3">
    <name type="scientific">marine sediment metagenome</name>
    <dbReference type="NCBI Taxonomy" id="412755"/>
    <lineage>
        <taxon>unclassified sequences</taxon>
        <taxon>metagenomes</taxon>
        <taxon>ecological metagenomes</taxon>
    </lineage>
</organism>
<accession>X1UET6</accession>
<comment type="caution">
    <text evidence="3">The sequence shown here is derived from an EMBL/GenBank/DDBJ whole genome shotgun (WGS) entry which is preliminary data.</text>
</comment>
<evidence type="ECO:0008006" key="4">
    <source>
        <dbReference type="Google" id="ProtNLM"/>
    </source>
</evidence>
<dbReference type="InterPro" id="IPR029057">
    <property type="entry name" value="PRTase-like"/>
</dbReference>
<protein>
    <recommendedName>
        <fullName evidence="4">Amidophosphoribosyltransferase</fullName>
    </recommendedName>
</protein>
<feature type="non-terminal residue" evidence="3">
    <location>
        <position position="1"/>
    </location>
</feature>
<keyword evidence="2" id="KW-0315">Glutamine amidotransferase</keyword>
<dbReference type="GO" id="GO:0016740">
    <property type="term" value="F:transferase activity"/>
    <property type="evidence" value="ECO:0007669"/>
    <property type="project" value="UniProtKB-KW"/>
</dbReference>
<name>X1UET6_9ZZZZ</name>
<keyword evidence="1" id="KW-0808">Transferase</keyword>
<dbReference type="EMBL" id="BARW01015742">
    <property type="protein sequence ID" value="GAI98390.1"/>
    <property type="molecule type" value="Genomic_DNA"/>
</dbReference>
<dbReference type="CDD" id="cd06223">
    <property type="entry name" value="PRTases_typeI"/>
    <property type="match status" value="1"/>
</dbReference>
<dbReference type="Gene3D" id="3.40.50.2020">
    <property type="match status" value="1"/>
</dbReference>
<dbReference type="SUPFAM" id="SSF53271">
    <property type="entry name" value="PRTase-like"/>
    <property type="match status" value="1"/>
</dbReference>